<sequence length="127" mass="13751">MADFFQGMQGLGTVISQVNAVTGPGFAVSEDSGAPLVEVLDSFLLLMRARQIDLGRLAIEPPLGMTPAARVYKPFIASIAADPVQGSQAVLKDFQQKLLLMKEQITEAMKLYQANEENNTNSFSTTE</sequence>
<comment type="caution">
    <text evidence="1">The sequence shown here is derived from an EMBL/GenBank/DDBJ whole genome shotgun (WGS) entry which is preliminary data.</text>
</comment>
<organism evidence="1 2">
    <name type="scientific">Saccharothrix xinjiangensis</name>
    <dbReference type="NCBI Taxonomy" id="204798"/>
    <lineage>
        <taxon>Bacteria</taxon>
        <taxon>Bacillati</taxon>
        <taxon>Actinomycetota</taxon>
        <taxon>Actinomycetes</taxon>
        <taxon>Pseudonocardiales</taxon>
        <taxon>Pseudonocardiaceae</taxon>
        <taxon>Saccharothrix</taxon>
    </lineage>
</organism>
<keyword evidence="2" id="KW-1185">Reference proteome</keyword>
<protein>
    <recommendedName>
        <fullName evidence="3">PE family protein</fullName>
    </recommendedName>
</protein>
<evidence type="ECO:0008006" key="3">
    <source>
        <dbReference type="Google" id="ProtNLM"/>
    </source>
</evidence>
<gene>
    <name evidence="1" type="ORF">ACFPFM_40555</name>
</gene>
<reference evidence="2" key="1">
    <citation type="journal article" date="2019" name="Int. J. Syst. Evol. Microbiol.">
        <title>The Global Catalogue of Microorganisms (GCM) 10K type strain sequencing project: providing services to taxonomists for standard genome sequencing and annotation.</title>
        <authorList>
            <consortium name="The Broad Institute Genomics Platform"/>
            <consortium name="The Broad Institute Genome Sequencing Center for Infectious Disease"/>
            <person name="Wu L."/>
            <person name="Ma J."/>
        </authorList>
    </citation>
    <scope>NUCLEOTIDE SEQUENCE [LARGE SCALE GENOMIC DNA]</scope>
    <source>
        <strain evidence="2">KCTC 12848</strain>
    </source>
</reference>
<dbReference type="Proteomes" id="UP001595833">
    <property type="component" value="Unassembled WGS sequence"/>
</dbReference>
<evidence type="ECO:0000313" key="1">
    <source>
        <dbReference type="EMBL" id="MFC5060040.1"/>
    </source>
</evidence>
<dbReference type="RefSeq" id="WP_344043320.1">
    <property type="nucleotide sequence ID" value="NZ_BAAAKE010000043.1"/>
</dbReference>
<accession>A0ABV9YES9</accession>
<dbReference type="EMBL" id="JBHSJB010000052">
    <property type="protein sequence ID" value="MFC5060040.1"/>
    <property type="molecule type" value="Genomic_DNA"/>
</dbReference>
<proteinExistence type="predicted"/>
<name>A0ABV9YES9_9PSEU</name>
<evidence type="ECO:0000313" key="2">
    <source>
        <dbReference type="Proteomes" id="UP001595833"/>
    </source>
</evidence>